<evidence type="ECO:0000313" key="4">
    <source>
        <dbReference type="EMBL" id="VFK76719.1"/>
    </source>
</evidence>
<sequence length="253" mass="27976">MNAIVTIAGYTVLEMLRNRLLRFVGAYFLVLFLLSRFIGELAIIETVSFESAFLGALLRFSTVVMTGLLVITGMVREFHDKGMMLILSLPISRTRYLLGKFMGFGALAVFLAMASCLLLLAPAPLDQVMLWGISLICELLIIGAFSLLCVFTLEQVTPAFVATMSFYLLSRGIETFQLMASAREIETLANGIIAGVMDAIAFVLPELYRFTATDWLVYHSGTGSMLLPILGQTSVYLILLTGMALFDFYRKNL</sequence>
<protein>
    <recommendedName>
        <fullName evidence="5">ABC-2 family transporter protein</fullName>
    </recommendedName>
</protein>
<evidence type="ECO:0000313" key="3">
    <source>
        <dbReference type="EMBL" id="VFK34181.1"/>
    </source>
</evidence>
<evidence type="ECO:0000313" key="2">
    <source>
        <dbReference type="EMBL" id="VFK30244.1"/>
    </source>
</evidence>
<dbReference type="EMBL" id="CAADGH010000071">
    <property type="protein sequence ID" value="VFK76719.1"/>
    <property type="molecule type" value="Genomic_DNA"/>
</dbReference>
<feature type="transmembrane region" description="Helical" evidence="1">
    <location>
        <begin position="51"/>
        <end position="75"/>
    </location>
</feature>
<feature type="transmembrane region" description="Helical" evidence="1">
    <location>
        <begin position="187"/>
        <end position="205"/>
    </location>
</feature>
<reference evidence="3" key="1">
    <citation type="submission" date="2019-02" db="EMBL/GenBank/DDBJ databases">
        <authorList>
            <person name="Gruber-Vodicka R. H."/>
            <person name="Seah K. B. B."/>
        </authorList>
    </citation>
    <scope>NUCLEOTIDE SEQUENCE</scope>
    <source>
        <strain evidence="2">BECK_BZ197</strain>
        <strain evidence="4">BECK_BZ198</strain>
        <strain evidence="3">BECK_BZ199</strain>
    </source>
</reference>
<dbReference type="EMBL" id="CAADFO010000061">
    <property type="protein sequence ID" value="VFK30244.1"/>
    <property type="molecule type" value="Genomic_DNA"/>
</dbReference>
<evidence type="ECO:0008006" key="5">
    <source>
        <dbReference type="Google" id="ProtNLM"/>
    </source>
</evidence>
<organism evidence="3">
    <name type="scientific">Candidatus Kentrum sp. MB</name>
    <dbReference type="NCBI Taxonomy" id="2138164"/>
    <lineage>
        <taxon>Bacteria</taxon>
        <taxon>Pseudomonadati</taxon>
        <taxon>Pseudomonadota</taxon>
        <taxon>Gammaproteobacteria</taxon>
        <taxon>Candidatus Kentrum</taxon>
    </lineage>
</organism>
<evidence type="ECO:0000256" key="1">
    <source>
        <dbReference type="SAM" id="Phobius"/>
    </source>
</evidence>
<accession>A0A450XY05</accession>
<feature type="transmembrane region" description="Helical" evidence="1">
    <location>
        <begin position="20"/>
        <end position="39"/>
    </location>
</feature>
<keyword evidence="1" id="KW-1133">Transmembrane helix</keyword>
<feature type="transmembrane region" description="Helical" evidence="1">
    <location>
        <begin position="225"/>
        <end position="249"/>
    </location>
</feature>
<feature type="transmembrane region" description="Helical" evidence="1">
    <location>
        <begin position="96"/>
        <end position="122"/>
    </location>
</feature>
<name>A0A450XY05_9GAMM</name>
<proteinExistence type="predicted"/>
<dbReference type="EMBL" id="CAADFQ010000063">
    <property type="protein sequence ID" value="VFK34181.1"/>
    <property type="molecule type" value="Genomic_DNA"/>
</dbReference>
<gene>
    <name evidence="2" type="ORF">BECKMB1821G_GA0114241_106118</name>
    <name evidence="4" type="ORF">BECKMB1821H_GA0114242_10712</name>
    <name evidence="3" type="ORF">BECKMB1821I_GA0114274_106318</name>
</gene>
<keyword evidence="1" id="KW-0472">Membrane</keyword>
<feature type="transmembrane region" description="Helical" evidence="1">
    <location>
        <begin position="128"/>
        <end position="153"/>
    </location>
</feature>
<dbReference type="AlphaFoldDB" id="A0A450XY05"/>
<keyword evidence="1" id="KW-0812">Transmembrane</keyword>